<dbReference type="GO" id="GO:0016020">
    <property type="term" value="C:membrane"/>
    <property type="evidence" value="ECO:0007669"/>
    <property type="project" value="UniProtKB-SubCell"/>
</dbReference>
<evidence type="ECO:0000313" key="11">
    <source>
        <dbReference type="EMBL" id="KAL0173460.1"/>
    </source>
</evidence>
<dbReference type="SMART" id="SM00408">
    <property type="entry name" value="IGc2"/>
    <property type="match status" value="5"/>
</dbReference>
<dbReference type="AlphaFoldDB" id="A0ABD0PHE4"/>
<comment type="caution">
    <text evidence="11">The sequence shown here is derived from an EMBL/GenBank/DDBJ whole genome shotgun (WGS) entry which is preliminary data.</text>
</comment>
<proteinExistence type="predicted"/>
<evidence type="ECO:0000259" key="10">
    <source>
        <dbReference type="PROSITE" id="PS50835"/>
    </source>
</evidence>
<dbReference type="Proteomes" id="UP001529510">
    <property type="component" value="Unassembled WGS sequence"/>
</dbReference>
<dbReference type="InterPro" id="IPR007110">
    <property type="entry name" value="Ig-like_dom"/>
</dbReference>
<dbReference type="Gene3D" id="2.60.40.10">
    <property type="entry name" value="Immunoglobulins"/>
    <property type="match status" value="7"/>
</dbReference>
<dbReference type="InterPro" id="IPR003599">
    <property type="entry name" value="Ig_sub"/>
</dbReference>
<dbReference type="Pfam" id="PF07679">
    <property type="entry name" value="I-set"/>
    <property type="match status" value="2"/>
</dbReference>
<evidence type="ECO:0000256" key="6">
    <source>
        <dbReference type="ARBA" id="ARBA00022989"/>
    </source>
</evidence>
<keyword evidence="9" id="KW-0393">Immunoglobulin domain</keyword>
<feature type="domain" description="Ig-like" evidence="10">
    <location>
        <begin position="444"/>
        <end position="529"/>
    </location>
</feature>
<dbReference type="FunFam" id="2.60.40.10:FF:000063">
    <property type="entry name" value="neural cell adhesion molecule L1"/>
    <property type="match status" value="1"/>
</dbReference>
<feature type="domain" description="Ig-like" evidence="10">
    <location>
        <begin position="539"/>
        <end position="573"/>
    </location>
</feature>
<dbReference type="InterPro" id="IPR013098">
    <property type="entry name" value="Ig_I-set"/>
</dbReference>
<dbReference type="FunFam" id="2.60.40.10:FF:001373">
    <property type="entry name" value="Immunoglobulin superfamily member 10"/>
    <property type="match status" value="1"/>
</dbReference>
<feature type="non-terminal residue" evidence="11">
    <location>
        <position position="591"/>
    </location>
</feature>
<feature type="domain" description="Ig-like" evidence="10">
    <location>
        <begin position="244"/>
        <end position="341"/>
    </location>
</feature>
<accession>A0ABD0PHE4</accession>
<gene>
    <name evidence="11" type="ORF">M9458_029428</name>
</gene>
<keyword evidence="3" id="KW-0812">Transmembrane</keyword>
<dbReference type="InterPro" id="IPR003598">
    <property type="entry name" value="Ig_sub2"/>
</dbReference>
<keyword evidence="6" id="KW-1133">Transmembrane helix</keyword>
<feature type="non-terminal residue" evidence="11">
    <location>
        <position position="1"/>
    </location>
</feature>
<evidence type="ECO:0000256" key="4">
    <source>
        <dbReference type="ARBA" id="ARBA00022729"/>
    </source>
</evidence>
<evidence type="ECO:0000256" key="5">
    <source>
        <dbReference type="ARBA" id="ARBA00022737"/>
    </source>
</evidence>
<dbReference type="FunFam" id="2.60.40.10:FF:000076">
    <property type="entry name" value="Leucine-rich repeat and Ig domain-containing 4"/>
    <property type="match status" value="1"/>
</dbReference>
<dbReference type="EMBL" id="JAMKFB020000015">
    <property type="protein sequence ID" value="KAL0173460.1"/>
    <property type="molecule type" value="Genomic_DNA"/>
</dbReference>
<dbReference type="InterPro" id="IPR051170">
    <property type="entry name" value="Neural/epithelial_adhesion"/>
</dbReference>
<keyword evidence="7" id="KW-0472">Membrane</keyword>
<sequence length="591" mass="65222">RIKVLENGTLIIESVNEKDDGDFLCVARNRVGDDVQLIRVSVSMKPARIEPNVFSRKQVPYGNDLKVDCVAAGVPMPEISWGLPDGTLVNSALQADETEGDEFKRYTLFNNGTLYLNKVGSDEEGDYTCYAENKLGKDKMHVHISVVSAVPRIQHPNLSHAKVKPGGNVRFDCKAIGEPKPKIFWMLPSKDMIAASNERYLVHANGSLGIRNVILADAGEYVCMARNAAGEENKVYKLDIDGNPPIINGFNQNRTVIKETAVKYSRKLIDCKAEGNPAPKITWIMPDNIFLTAPYYGSRINVHSNGTLEIRNVRPSDTAEFICMAQNDGGEAVMLAHLEVTDKLRRPIFDNPFNERVVTRVGKTVVLNCSANGQPMPEIIWTLPNRTRFSGTPGFEGSRYHLGTDGTFVIYNSTKEDTGKYRCAAKNKVGYIEKLVILEVIQKPYILTRPKGIIRGISGQSLFLHCLTDGVQPSISWTVPGGFVLARPQVRGRYRLMDNGTLVVHETIIHDRGNYVCRAKNDAGEAVLSVPVIIVAYPPRITNGPPPTVRGVAGVPVYLKCIANGIPTPEITWELPDRSILSTTGKERPVS</sequence>
<dbReference type="InterPro" id="IPR036179">
    <property type="entry name" value="Ig-like_dom_sf"/>
</dbReference>
<dbReference type="Pfam" id="PF13927">
    <property type="entry name" value="Ig_3"/>
    <property type="match status" value="3"/>
</dbReference>
<evidence type="ECO:0000256" key="9">
    <source>
        <dbReference type="ARBA" id="ARBA00023319"/>
    </source>
</evidence>
<dbReference type="SMART" id="SM00409">
    <property type="entry name" value="IG"/>
    <property type="match status" value="5"/>
</dbReference>
<evidence type="ECO:0000256" key="7">
    <source>
        <dbReference type="ARBA" id="ARBA00023136"/>
    </source>
</evidence>
<dbReference type="PANTHER" id="PTHR12231:SF253">
    <property type="entry name" value="DPR-INTERACTING PROTEIN ETA, ISOFORM B-RELATED"/>
    <property type="match status" value="1"/>
</dbReference>
<organism evidence="11 12">
    <name type="scientific">Cirrhinus mrigala</name>
    <name type="common">Mrigala</name>
    <dbReference type="NCBI Taxonomy" id="683832"/>
    <lineage>
        <taxon>Eukaryota</taxon>
        <taxon>Metazoa</taxon>
        <taxon>Chordata</taxon>
        <taxon>Craniata</taxon>
        <taxon>Vertebrata</taxon>
        <taxon>Euteleostomi</taxon>
        <taxon>Actinopterygii</taxon>
        <taxon>Neopterygii</taxon>
        <taxon>Teleostei</taxon>
        <taxon>Ostariophysi</taxon>
        <taxon>Cypriniformes</taxon>
        <taxon>Cyprinidae</taxon>
        <taxon>Labeoninae</taxon>
        <taxon>Labeonini</taxon>
        <taxon>Cirrhinus</taxon>
    </lineage>
</organism>
<evidence type="ECO:0000256" key="8">
    <source>
        <dbReference type="ARBA" id="ARBA00023157"/>
    </source>
</evidence>
<dbReference type="SUPFAM" id="SSF48726">
    <property type="entry name" value="Immunoglobulin"/>
    <property type="match status" value="7"/>
</dbReference>
<reference evidence="11 12" key="1">
    <citation type="submission" date="2024-05" db="EMBL/GenBank/DDBJ databases">
        <title>Genome sequencing and assembly of Indian major carp, Cirrhinus mrigala (Hamilton, 1822).</title>
        <authorList>
            <person name="Mohindra V."/>
            <person name="Chowdhury L.M."/>
            <person name="Lal K."/>
            <person name="Jena J.K."/>
        </authorList>
    </citation>
    <scope>NUCLEOTIDE SEQUENCE [LARGE SCALE GENOMIC DNA]</scope>
    <source>
        <strain evidence="11">CM1030</strain>
        <tissue evidence="11">Blood</tissue>
    </source>
</reference>
<feature type="domain" description="Ig-like" evidence="10">
    <location>
        <begin position="347"/>
        <end position="427"/>
    </location>
</feature>
<keyword evidence="5" id="KW-0677">Repeat</keyword>
<evidence type="ECO:0000256" key="1">
    <source>
        <dbReference type="ARBA" id="ARBA00004167"/>
    </source>
</evidence>
<keyword evidence="8" id="KW-1015">Disulfide bond</keyword>
<evidence type="ECO:0000256" key="2">
    <source>
        <dbReference type="ARBA" id="ARBA00022614"/>
    </source>
</evidence>
<feature type="domain" description="Ig-like" evidence="10">
    <location>
        <begin position="151"/>
        <end position="241"/>
    </location>
</feature>
<dbReference type="PANTHER" id="PTHR12231">
    <property type="entry name" value="CTX-RELATED TYPE I TRANSMEMBRANE PROTEIN"/>
    <property type="match status" value="1"/>
</dbReference>
<dbReference type="PROSITE" id="PS50835">
    <property type="entry name" value="IG_LIKE"/>
    <property type="match status" value="6"/>
</dbReference>
<evidence type="ECO:0000256" key="3">
    <source>
        <dbReference type="ARBA" id="ARBA00022692"/>
    </source>
</evidence>
<name>A0ABD0PHE4_CIRMR</name>
<comment type="subcellular location">
    <subcellularLocation>
        <location evidence="1">Membrane</location>
        <topology evidence="1">Single-pass membrane protein</topology>
    </subcellularLocation>
</comment>
<feature type="domain" description="Ig-like" evidence="10">
    <location>
        <begin position="51"/>
        <end position="145"/>
    </location>
</feature>
<dbReference type="InterPro" id="IPR013783">
    <property type="entry name" value="Ig-like_fold"/>
</dbReference>
<evidence type="ECO:0000313" key="12">
    <source>
        <dbReference type="Proteomes" id="UP001529510"/>
    </source>
</evidence>
<protein>
    <recommendedName>
        <fullName evidence="10">Ig-like domain-containing protein</fullName>
    </recommendedName>
</protein>
<keyword evidence="12" id="KW-1185">Reference proteome</keyword>
<keyword evidence="4" id="KW-0732">Signal</keyword>
<dbReference type="FunFam" id="2.60.40.10:FF:000621">
    <property type="entry name" value="Immunoglobulin superfamily member 10"/>
    <property type="match status" value="1"/>
</dbReference>
<keyword evidence="2" id="KW-0433">Leucine-rich repeat</keyword>